<accession>A0A4V2XNE6</accession>
<dbReference type="EMBL" id="SMJW01000026">
    <property type="protein sequence ID" value="TDC17876.1"/>
    <property type="molecule type" value="Genomic_DNA"/>
</dbReference>
<organism evidence="1 2">
    <name type="scientific">Actinomadura bangladeshensis</name>
    <dbReference type="NCBI Taxonomy" id="453573"/>
    <lineage>
        <taxon>Bacteria</taxon>
        <taxon>Bacillati</taxon>
        <taxon>Actinomycetota</taxon>
        <taxon>Actinomycetes</taxon>
        <taxon>Streptosporangiales</taxon>
        <taxon>Thermomonosporaceae</taxon>
        <taxon>Actinomadura</taxon>
    </lineage>
</organism>
<proteinExistence type="predicted"/>
<dbReference type="OrthoDB" id="6961985at2"/>
<evidence type="ECO:0000313" key="1">
    <source>
        <dbReference type="EMBL" id="TDC17876.1"/>
    </source>
</evidence>
<dbReference type="Proteomes" id="UP000295431">
    <property type="component" value="Unassembled WGS sequence"/>
</dbReference>
<sequence>MPDESMSNRMYIVHEEPTIISEDQYIAMVDLASFGFAGLLEQVWLGPCGDGLFQLQCIPFRFYGASLFDIARVDEEGFLVEIVRLRGHRTLRGLIAPNVVDLADIRKTIMSLAETAGLLLEWSGDRHVAIDVPLGSSFVDLLDFFREQRKAERVYWEWSDVKPFSVAGEPH</sequence>
<comment type="caution">
    <text evidence="1">The sequence shown here is derived from an EMBL/GenBank/DDBJ whole genome shotgun (WGS) entry which is preliminary data.</text>
</comment>
<dbReference type="Pfam" id="PF14085">
    <property type="entry name" value="DUF4265"/>
    <property type="match status" value="1"/>
</dbReference>
<reference evidence="1 2" key="1">
    <citation type="submission" date="2019-03" db="EMBL/GenBank/DDBJ databases">
        <title>Draft genome sequences of novel Actinobacteria.</title>
        <authorList>
            <person name="Sahin N."/>
            <person name="Ay H."/>
            <person name="Saygin H."/>
        </authorList>
    </citation>
    <scope>NUCLEOTIDE SEQUENCE [LARGE SCALE GENOMIC DNA]</scope>
    <source>
        <strain evidence="1 2">DSM 45347</strain>
    </source>
</reference>
<dbReference type="InterPro" id="IPR025361">
    <property type="entry name" value="DUF4265"/>
</dbReference>
<evidence type="ECO:0000313" key="2">
    <source>
        <dbReference type="Proteomes" id="UP000295431"/>
    </source>
</evidence>
<keyword evidence="2" id="KW-1185">Reference proteome</keyword>
<dbReference type="AlphaFoldDB" id="A0A4V2XNE6"/>
<gene>
    <name evidence="1" type="ORF">E1284_07770</name>
</gene>
<protein>
    <submittedName>
        <fullName evidence="1">DUF4265 domain-containing protein</fullName>
    </submittedName>
</protein>
<name>A0A4V2XNE6_9ACTN</name>